<name>A0A2Z6Q5H9_9GLOM</name>
<evidence type="ECO:0000259" key="2">
    <source>
        <dbReference type="PROSITE" id="PS50097"/>
    </source>
</evidence>
<feature type="domain" description="TLDc" evidence="3">
    <location>
        <begin position="298"/>
        <end position="453"/>
    </location>
</feature>
<protein>
    <recommendedName>
        <fullName evidence="6">BTB domain-containing protein</fullName>
    </recommendedName>
</protein>
<keyword evidence="5" id="KW-1185">Reference proteome</keyword>
<dbReference type="SUPFAM" id="SSF54695">
    <property type="entry name" value="POZ domain"/>
    <property type="match status" value="1"/>
</dbReference>
<dbReference type="SMART" id="SM00225">
    <property type="entry name" value="BTB"/>
    <property type="match status" value="1"/>
</dbReference>
<dbReference type="CDD" id="cd18186">
    <property type="entry name" value="BTB_POZ_ZBTB_KLHL-like"/>
    <property type="match status" value="1"/>
</dbReference>
<comment type="caution">
    <text evidence="4">The sequence shown here is derived from an EMBL/GenBank/DDBJ whole genome shotgun (WGS) entry which is preliminary data.</text>
</comment>
<dbReference type="STRING" id="94130.A0A2Z6Q5H9"/>
<dbReference type="PROSITE" id="PS50097">
    <property type="entry name" value="BTB"/>
    <property type="match status" value="1"/>
</dbReference>
<accession>A0A2Z6Q5H9</accession>
<dbReference type="PANTHER" id="PTHR45774:SF3">
    <property type="entry name" value="BTB (POZ) DOMAIN-CONTAINING 2B-RELATED"/>
    <property type="match status" value="1"/>
</dbReference>
<feature type="compositionally biased region" description="Low complexity" evidence="1">
    <location>
        <begin position="631"/>
        <end position="658"/>
    </location>
</feature>
<evidence type="ECO:0000259" key="3">
    <source>
        <dbReference type="PROSITE" id="PS51886"/>
    </source>
</evidence>
<evidence type="ECO:0000256" key="1">
    <source>
        <dbReference type="SAM" id="MobiDB-lite"/>
    </source>
</evidence>
<evidence type="ECO:0008006" key="6">
    <source>
        <dbReference type="Google" id="ProtNLM"/>
    </source>
</evidence>
<reference evidence="4 5" key="1">
    <citation type="submission" date="2017-11" db="EMBL/GenBank/DDBJ databases">
        <title>The genome of Rhizophagus clarus HR1 reveals common genetic basis of auxotrophy among arbuscular mycorrhizal fungi.</title>
        <authorList>
            <person name="Kobayashi Y."/>
        </authorList>
    </citation>
    <scope>NUCLEOTIDE SEQUENCE [LARGE SCALE GENOMIC DNA]</scope>
    <source>
        <strain evidence="4 5">HR1</strain>
    </source>
</reference>
<dbReference type="PROSITE" id="PS51886">
    <property type="entry name" value="TLDC"/>
    <property type="match status" value="1"/>
</dbReference>
<feature type="domain" description="BTB" evidence="2">
    <location>
        <begin position="26"/>
        <end position="101"/>
    </location>
</feature>
<dbReference type="Gene3D" id="3.30.710.10">
    <property type="entry name" value="Potassium Channel Kv1.1, Chain A"/>
    <property type="match status" value="1"/>
</dbReference>
<dbReference type="PANTHER" id="PTHR45774">
    <property type="entry name" value="BTB/POZ DOMAIN-CONTAINING"/>
    <property type="match status" value="1"/>
</dbReference>
<dbReference type="Proteomes" id="UP000247702">
    <property type="component" value="Unassembled WGS sequence"/>
</dbReference>
<dbReference type="InterPro" id="IPR006571">
    <property type="entry name" value="TLDc_dom"/>
</dbReference>
<dbReference type="AlphaFoldDB" id="A0A2Z6Q5H9"/>
<feature type="region of interest" description="Disordered" evidence="1">
    <location>
        <begin position="631"/>
        <end position="663"/>
    </location>
</feature>
<evidence type="ECO:0000313" key="5">
    <source>
        <dbReference type="Proteomes" id="UP000247702"/>
    </source>
</evidence>
<proteinExistence type="predicted"/>
<dbReference type="Pfam" id="PF00651">
    <property type="entry name" value="BTB"/>
    <property type="match status" value="1"/>
</dbReference>
<sequence length="783" mass="86837">MSFAHNFFNILSNNYKTLFDQAKTDGDVTIIVGDEKENKTDNIFKAHSLILCTQCPWFKTILSDNKKKGEKNLVINIPNISPFIFNILLKYFYYGEINISSLSGKDIFELLIAMNELKIIGMSEFLQDILLISHKDWLQEYFFFTYKISLKHQELKKLRQHFDDIIQFHPDILFYAKDFVKIDKVLLMNLIKKDNLALSEIDIWRKLILWGKNSINNSKLFSHWNDDDFKSLKSSLEPFFPLIRFNRITSINYYYEIRPYEKIIPEKVKEGIIQYHLTSRVLNSEFNLSPRLGVMDSTVITSTEAAKIATWLSNSTKPLRFPDIPYEFKLLLRGSQDGFNSEIFHSKCLDKFNTLVVIRIAGTRKIIGGYNPLAWKKCVEWKPVIRNFGSSDFGFFGTTSSSLSNNSGFTTTRPQFSGFGTSSQSSTFGNLFGFSVTSSSSTPSKTNSTFGFGILSPSTESSIVGTPKRRNFKSSTSTPSSTARSSNLSTTNATINLGTSPFSTLSPATTSGFVGFGTPSSTTRSSNLSTTNATVSLGTSPFLTSQPATVSGFVGFGTPSSTTRSSNLSTTNTTVSLGTSSSSTLPQLTSTTTSAFGGFGTLSSSTRSSNLSQMASTTNVTTDLRDLLSSVTPVTTQGSSGSSQVTTQNTSTSVTESSRSPLDTTGQQTFDFLKCNESFIFSFNYDDDADVDVNEIKFTKSDVKDYDYGIGLLLSNSAGPIFGNGDLIISGNNFKTDKMCSCNQTSYKKPIMDSKEKFSVDEYEVFQIVSKPIIRNLFTLNNN</sequence>
<organism evidence="4 5">
    <name type="scientific">Rhizophagus clarus</name>
    <dbReference type="NCBI Taxonomy" id="94130"/>
    <lineage>
        <taxon>Eukaryota</taxon>
        <taxon>Fungi</taxon>
        <taxon>Fungi incertae sedis</taxon>
        <taxon>Mucoromycota</taxon>
        <taxon>Glomeromycotina</taxon>
        <taxon>Glomeromycetes</taxon>
        <taxon>Glomerales</taxon>
        <taxon>Glomeraceae</taxon>
        <taxon>Rhizophagus</taxon>
    </lineage>
</organism>
<dbReference type="Pfam" id="PF07534">
    <property type="entry name" value="TLD"/>
    <property type="match status" value="1"/>
</dbReference>
<dbReference type="InterPro" id="IPR000210">
    <property type="entry name" value="BTB/POZ_dom"/>
</dbReference>
<evidence type="ECO:0000313" key="4">
    <source>
        <dbReference type="EMBL" id="GBB84765.1"/>
    </source>
</evidence>
<dbReference type="InterPro" id="IPR011333">
    <property type="entry name" value="SKP1/BTB/POZ_sf"/>
</dbReference>
<dbReference type="EMBL" id="BEXD01000151">
    <property type="protein sequence ID" value="GBB84765.1"/>
    <property type="molecule type" value="Genomic_DNA"/>
</dbReference>
<feature type="region of interest" description="Disordered" evidence="1">
    <location>
        <begin position="460"/>
        <end position="492"/>
    </location>
</feature>
<gene>
    <name evidence="4" type="ORF">RclHR1_11330006</name>
</gene>
<feature type="compositionally biased region" description="Low complexity" evidence="1">
    <location>
        <begin position="474"/>
        <end position="492"/>
    </location>
</feature>